<name>A0AAE1B7X2_9GAST</name>
<feature type="region of interest" description="Disordered" evidence="1">
    <location>
        <begin position="1"/>
        <end position="29"/>
    </location>
</feature>
<evidence type="ECO:0000313" key="2">
    <source>
        <dbReference type="EMBL" id="KAK3801230.1"/>
    </source>
</evidence>
<comment type="caution">
    <text evidence="2">The sequence shown here is derived from an EMBL/GenBank/DDBJ whole genome shotgun (WGS) entry which is preliminary data.</text>
</comment>
<dbReference type="Proteomes" id="UP001283361">
    <property type="component" value="Unassembled WGS sequence"/>
</dbReference>
<dbReference type="AlphaFoldDB" id="A0AAE1B7X2"/>
<evidence type="ECO:0000313" key="3">
    <source>
        <dbReference type="Proteomes" id="UP001283361"/>
    </source>
</evidence>
<organism evidence="2 3">
    <name type="scientific">Elysia crispata</name>
    <name type="common">lettuce slug</name>
    <dbReference type="NCBI Taxonomy" id="231223"/>
    <lineage>
        <taxon>Eukaryota</taxon>
        <taxon>Metazoa</taxon>
        <taxon>Spiralia</taxon>
        <taxon>Lophotrochozoa</taxon>
        <taxon>Mollusca</taxon>
        <taxon>Gastropoda</taxon>
        <taxon>Heterobranchia</taxon>
        <taxon>Euthyneura</taxon>
        <taxon>Panpulmonata</taxon>
        <taxon>Sacoglossa</taxon>
        <taxon>Placobranchoidea</taxon>
        <taxon>Plakobranchidae</taxon>
        <taxon>Elysia</taxon>
    </lineage>
</organism>
<sequence length="29" mass="2820">MSAQARPAPRSTQPKAPAAAKSPSTPGAS</sequence>
<evidence type="ECO:0000256" key="1">
    <source>
        <dbReference type="SAM" id="MobiDB-lite"/>
    </source>
</evidence>
<reference evidence="2" key="1">
    <citation type="journal article" date="2023" name="G3 (Bethesda)">
        <title>A reference genome for the long-term kleptoplast-retaining sea slug Elysia crispata morphotype clarki.</title>
        <authorList>
            <person name="Eastman K.E."/>
            <person name="Pendleton A.L."/>
            <person name="Shaikh M.A."/>
            <person name="Suttiyut T."/>
            <person name="Ogas R."/>
            <person name="Tomko P."/>
            <person name="Gavelis G."/>
            <person name="Widhalm J.R."/>
            <person name="Wisecaver J.H."/>
        </authorList>
    </citation>
    <scope>NUCLEOTIDE SEQUENCE</scope>
    <source>
        <strain evidence="2">ECLA1</strain>
    </source>
</reference>
<dbReference type="EMBL" id="JAWDGP010000347">
    <property type="protein sequence ID" value="KAK3801230.1"/>
    <property type="molecule type" value="Genomic_DNA"/>
</dbReference>
<protein>
    <submittedName>
        <fullName evidence="2">Uncharacterized protein</fullName>
    </submittedName>
</protein>
<keyword evidence="3" id="KW-1185">Reference proteome</keyword>
<feature type="compositionally biased region" description="Low complexity" evidence="1">
    <location>
        <begin position="11"/>
        <end position="29"/>
    </location>
</feature>
<feature type="non-terminal residue" evidence="2">
    <location>
        <position position="1"/>
    </location>
</feature>
<proteinExistence type="predicted"/>
<accession>A0AAE1B7X2</accession>
<gene>
    <name evidence="2" type="ORF">RRG08_000074</name>
</gene>